<dbReference type="SUPFAM" id="SSF51069">
    <property type="entry name" value="Carbonic anhydrase"/>
    <property type="match status" value="1"/>
</dbReference>
<dbReference type="InterPro" id="IPR018338">
    <property type="entry name" value="Carbonic_anhydrase_a-class_CS"/>
</dbReference>
<evidence type="ECO:0000256" key="1">
    <source>
        <dbReference type="ARBA" id="ARBA00002904"/>
    </source>
</evidence>
<dbReference type="GO" id="GO:0004089">
    <property type="term" value="F:carbonate dehydratase activity"/>
    <property type="evidence" value="ECO:0007669"/>
    <property type="project" value="UniProtKB-UniRule"/>
</dbReference>
<evidence type="ECO:0000256" key="3">
    <source>
        <dbReference type="ARBA" id="ARBA00012925"/>
    </source>
</evidence>
<comment type="cofactor">
    <cofactor evidence="9">
        <name>Zn(2+)</name>
        <dbReference type="ChEBI" id="CHEBI:29105"/>
    </cofactor>
</comment>
<evidence type="ECO:0000256" key="6">
    <source>
        <dbReference type="ARBA" id="ARBA00023180"/>
    </source>
</evidence>
<dbReference type="AlphaFoldDB" id="R7V5W2"/>
<dbReference type="FunFam" id="3.10.200.10:FF:000003">
    <property type="entry name" value="Carbonic anhydrase 12"/>
    <property type="match status" value="1"/>
</dbReference>
<dbReference type="OMA" id="HRYKLVQ"/>
<keyword evidence="14" id="KW-1185">Reference proteome</keyword>
<dbReference type="InterPro" id="IPR036398">
    <property type="entry name" value="CA_dom_sf"/>
</dbReference>
<keyword evidence="4 9" id="KW-0479">Metal-binding</keyword>
<dbReference type="InterPro" id="IPR001148">
    <property type="entry name" value="CA_dom"/>
</dbReference>
<name>R7V5W2_CAPTE</name>
<sequence>MALSSYFVAFISLIALAASEGATWSYTGDHDTKAPADWPSVAPLCGGNSQSPINIIPSEADYDDDLTAFTFTNYDKENPATFYASNAHALKVTFNTSQEMPSISGGGLVGTYRFMQLHIHHGKSSAKGSEHTINAMHYAAELHLVHLNNKYATFEDSLGNSDALAVLGIMIEVGEEDNANFSSLIAAIPEVTEDGSMAEMTGKFPLRACLPEDDLDVYYRYPGSLTTPDCNEIVQWTVLKEPIYWSEAQLQALRTKLLVGGADSDPLLLNFRPVQPLKSRKVKTSMKPVDDGASGVAFSFITMATMLLSALFLM</sequence>
<accession>R7V5W2</accession>
<dbReference type="GO" id="GO:0005886">
    <property type="term" value="C:plasma membrane"/>
    <property type="evidence" value="ECO:0007669"/>
    <property type="project" value="TreeGrafter"/>
</dbReference>
<evidence type="ECO:0000256" key="9">
    <source>
        <dbReference type="RuleBase" id="RU367011"/>
    </source>
</evidence>
<dbReference type="EMBL" id="KB296474">
    <property type="protein sequence ID" value="ELU11711.1"/>
    <property type="molecule type" value="Genomic_DNA"/>
</dbReference>
<reference evidence="13" key="3">
    <citation type="submission" date="2015-06" db="UniProtKB">
        <authorList>
            <consortium name="EnsemblMetazoa"/>
        </authorList>
    </citation>
    <scope>IDENTIFICATION</scope>
</reference>
<dbReference type="SMART" id="SM01057">
    <property type="entry name" value="Carb_anhydrase"/>
    <property type="match status" value="1"/>
</dbReference>
<keyword evidence="10" id="KW-1133">Transmembrane helix</keyword>
<dbReference type="Pfam" id="PF00194">
    <property type="entry name" value="Carb_anhydrase"/>
    <property type="match status" value="1"/>
</dbReference>
<dbReference type="EMBL" id="AMQN01005645">
    <property type="status" value="NOT_ANNOTATED_CDS"/>
    <property type="molecule type" value="Genomic_DNA"/>
</dbReference>
<feature type="transmembrane region" description="Helical" evidence="10">
    <location>
        <begin position="292"/>
        <end position="313"/>
    </location>
</feature>
<evidence type="ECO:0000256" key="5">
    <source>
        <dbReference type="ARBA" id="ARBA00022833"/>
    </source>
</evidence>
<protein>
    <recommendedName>
        <fullName evidence="3 9">Carbonic anhydrase</fullName>
        <ecNumber evidence="3 9">4.2.1.1</ecNumber>
    </recommendedName>
</protein>
<evidence type="ECO:0000256" key="4">
    <source>
        <dbReference type="ARBA" id="ARBA00022723"/>
    </source>
</evidence>
<dbReference type="GO" id="GO:0008270">
    <property type="term" value="F:zinc ion binding"/>
    <property type="evidence" value="ECO:0007669"/>
    <property type="project" value="UniProtKB-UniRule"/>
</dbReference>
<reference evidence="14" key="1">
    <citation type="submission" date="2012-12" db="EMBL/GenBank/DDBJ databases">
        <authorList>
            <person name="Hellsten U."/>
            <person name="Grimwood J."/>
            <person name="Chapman J.A."/>
            <person name="Shapiro H."/>
            <person name="Aerts A."/>
            <person name="Otillar R.P."/>
            <person name="Terry A.Y."/>
            <person name="Boore J.L."/>
            <person name="Simakov O."/>
            <person name="Marletaz F."/>
            <person name="Cho S.-J."/>
            <person name="Edsinger-Gonzales E."/>
            <person name="Havlak P."/>
            <person name="Kuo D.-H."/>
            <person name="Larsson T."/>
            <person name="Lv J."/>
            <person name="Arendt D."/>
            <person name="Savage R."/>
            <person name="Osoegawa K."/>
            <person name="de Jong P."/>
            <person name="Lindberg D.R."/>
            <person name="Seaver E.C."/>
            <person name="Weisblat D.A."/>
            <person name="Putnam N.H."/>
            <person name="Grigoriev I.V."/>
            <person name="Rokhsar D.S."/>
        </authorList>
    </citation>
    <scope>NUCLEOTIDE SEQUENCE</scope>
    <source>
        <strain evidence="14">I ESC-2004</strain>
    </source>
</reference>
<keyword evidence="9" id="KW-0732">Signal</keyword>
<evidence type="ECO:0000313" key="14">
    <source>
        <dbReference type="Proteomes" id="UP000014760"/>
    </source>
</evidence>
<dbReference type="EC" id="4.2.1.1" evidence="3 9"/>
<gene>
    <name evidence="12" type="ORF">CAPTEDRAFT_155321</name>
</gene>
<keyword evidence="10" id="KW-0812">Transmembrane</keyword>
<dbReference type="PROSITE" id="PS51144">
    <property type="entry name" value="ALPHA_CA_2"/>
    <property type="match status" value="1"/>
</dbReference>
<dbReference type="PANTHER" id="PTHR18952:SF265">
    <property type="entry name" value="CARBONIC ANHYDRASE"/>
    <property type="match status" value="1"/>
</dbReference>
<dbReference type="PROSITE" id="PS00162">
    <property type="entry name" value="ALPHA_CA_1"/>
    <property type="match status" value="1"/>
</dbReference>
<dbReference type="OrthoDB" id="5978072at2759"/>
<keyword evidence="6" id="KW-0325">Glycoprotein</keyword>
<dbReference type="Gene3D" id="3.10.200.10">
    <property type="entry name" value="Alpha carbonic anhydrase"/>
    <property type="match status" value="1"/>
</dbReference>
<evidence type="ECO:0000313" key="13">
    <source>
        <dbReference type="EnsemblMetazoa" id="CapteP155321"/>
    </source>
</evidence>
<dbReference type="HOGENOM" id="CLU_039326_2_1_1"/>
<dbReference type="InterPro" id="IPR023561">
    <property type="entry name" value="Carbonic_anhydrase_a-class"/>
</dbReference>
<evidence type="ECO:0000256" key="10">
    <source>
        <dbReference type="SAM" id="Phobius"/>
    </source>
</evidence>
<comment type="function">
    <text evidence="1 9">Reversible hydration of carbon dioxide.</text>
</comment>
<organism evidence="12">
    <name type="scientific">Capitella teleta</name>
    <name type="common">Polychaete worm</name>
    <dbReference type="NCBI Taxonomy" id="283909"/>
    <lineage>
        <taxon>Eukaryota</taxon>
        <taxon>Metazoa</taxon>
        <taxon>Spiralia</taxon>
        <taxon>Lophotrochozoa</taxon>
        <taxon>Annelida</taxon>
        <taxon>Polychaeta</taxon>
        <taxon>Sedentaria</taxon>
        <taxon>Scolecida</taxon>
        <taxon>Capitellidae</taxon>
        <taxon>Capitella</taxon>
    </lineage>
</organism>
<keyword evidence="10" id="KW-0472">Membrane</keyword>
<reference evidence="12 14" key="2">
    <citation type="journal article" date="2013" name="Nature">
        <title>Insights into bilaterian evolution from three spiralian genomes.</title>
        <authorList>
            <person name="Simakov O."/>
            <person name="Marletaz F."/>
            <person name="Cho S.J."/>
            <person name="Edsinger-Gonzales E."/>
            <person name="Havlak P."/>
            <person name="Hellsten U."/>
            <person name="Kuo D.H."/>
            <person name="Larsson T."/>
            <person name="Lv J."/>
            <person name="Arendt D."/>
            <person name="Savage R."/>
            <person name="Osoegawa K."/>
            <person name="de Jong P."/>
            <person name="Grimwood J."/>
            <person name="Chapman J.A."/>
            <person name="Shapiro H."/>
            <person name="Aerts A."/>
            <person name="Otillar R.P."/>
            <person name="Terry A.Y."/>
            <person name="Boore J.L."/>
            <person name="Grigoriev I.V."/>
            <person name="Lindberg D.R."/>
            <person name="Seaver E.C."/>
            <person name="Weisblat D.A."/>
            <person name="Putnam N.H."/>
            <person name="Rokhsar D.S."/>
        </authorList>
    </citation>
    <scope>NUCLEOTIDE SEQUENCE</scope>
    <source>
        <strain evidence="12 14">I ESC-2004</strain>
    </source>
</reference>
<proteinExistence type="inferred from homology"/>
<feature type="domain" description="Alpha-carbonic anhydrase" evidence="11">
    <location>
        <begin position="22"/>
        <end position="286"/>
    </location>
</feature>
<evidence type="ECO:0000313" key="12">
    <source>
        <dbReference type="EMBL" id="ELU11711.1"/>
    </source>
</evidence>
<feature type="chain" id="PRO_5008788750" description="Carbonic anhydrase" evidence="9">
    <location>
        <begin position="22"/>
        <end position="314"/>
    </location>
</feature>
<evidence type="ECO:0000259" key="11">
    <source>
        <dbReference type="PROSITE" id="PS51144"/>
    </source>
</evidence>
<dbReference type="EMBL" id="AMQN01005644">
    <property type="status" value="NOT_ANNOTATED_CDS"/>
    <property type="molecule type" value="Genomic_DNA"/>
</dbReference>
<dbReference type="STRING" id="283909.R7V5W2"/>
<comment type="catalytic activity">
    <reaction evidence="8 9">
        <text>hydrogencarbonate + H(+) = CO2 + H2O</text>
        <dbReference type="Rhea" id="RHEA:10748"/>
        <dbReference type="ChEBI" id="CHEBI:15377"/>
        <dbReference type="ChEBI" id="CHEBI:15378"/>
        <dbReference type="ChEBI" id="CHEBI:16526"/>
        <dbReference type="ChEBI" id="CHEBI:17544"/>
        <dbReference type="EC" id="4.2.1.1"/>
    </reaction>
</comment>
<dbReference type="Proteomes" id="UP000014760">
    <property type="component" value="Unassembled WGS sequence"/>
</dbReference>
<comment type="similarity">
    <text evidence="2 9">Belongs to the alpha-carbonic anhydrase family.</text>
</comment>
<evidence type="ECO:0000256" key="8">
    <source>
        <dbReference type="ARBA" id="ARBA00048348"/>
    </source>
</evidence>
<evidence type="ECO:0000256" key="2">
    <source>
        <dbReference type="ARBA" id="ARBA00010718"/>
    </source>
</evidence>
<dbReference type="PANTHER" id="PTHR18952">
    <property type="entry name" value="CARBONIC ANHYDRASE"/>
    <property type="match status" value="1"/>
</dbReference>
<dbReference type="EnsemblMetazoa" id="CapteT155321">
    <property type="protein sequence ID" value="CapteP155321"/>
    <property type="gene ID" value="CapteG155321"/>
</dbReference>
<feature type="signal peptide" evidence="9">
    <location>
        <begin position="1"/>
        <end position="21"/>
    </location>
</feature>
<evidence type="ECO:0000256" key="7">
    <source>
        <dbReference type="ARBA" id="ARBA00023239"/>
    </source>
</evidence>
<keyword evidence="7 9" id="KW-0456">Lyase</keyword>
<keyword evidence="5 9" id="KW-0862">Zinc</keyword>